<protein>
    <submittedName>
        <fullName evidence="1">Spermidine/putrescine ABC transporter substrate-binding protein</fullName>
    </submittedName>
</protein>
<keyword evidence="1" id="KW-0614">Plasmid</keyword>
<geneLocation type="plasmid" evidence="1">
    <name>pTi_Tun188</name>
</geneLocation>
<proteinExistence type="predicted"/>
<reference evidence="1" key="1">
    <citation type="submission" date="2016-10" db="EMBL/GenBank/DDBJ databases">
        <title>Agrobacterium Ti plasmids: Classification based on T-DNA and Vir regions organization.</title>
        <authorList>
            <person name="Nabi N."/>
            <person name="Vial L."/>
            <person name="Ben Hafsa A."/>
            <person name="Chapulliot D."/>
            <person name="Berard A."/>
            <person name="Chauveau A."/>
            <person name="Le Paslier M.-C."/>
            <person name="Harzallah Skhiri F."/>
            <person name="Brunel D."/>
            <person name="Nesme X."/>
            <person name="Chaouachi M."/>
        </authorList>
    </citation>
    <scope>NUCLEOTIDE SEQUENCE</scope>
    <source>
        <strain evidence="1">Tun188</strain>
        <plasmid evidence="1">pTi_Tun188</plasmid>
    </source>
</reference>
<evidence type="ECO:0000313" key="1">
    <source>
        <dbReference type="EMBL" id="ASK49332.1"/>
    </source>
</evidence>
<organism evidence="1">
    <name type="scientific">Agrobacterium tumefaciens</name>
    <dbReference type="NCBI Taxonomy" id="358"/>
    <lineage>
        <taxon>Bacteria</taxon>
        <taxon>Pseudomonadati</taxon>
        <taxon>Pseudomonadota</taxon>
        <taxon>Alphaproteobacteria</taxon>
        <taxon>Hyphomicrobiales</taxon>
        <taxon>Rhizobiaceae</taxon>
        <taxon>Rhizobium/Agrobacterium group</taxon>
        <taxon>Agrobacterium</taxon>
        <taxon>Agrobacterium tumefaciens complex</taxon>
    </lineage>
</organism>
<dbReference type="AlphaFoldDB" id="A0A2Z2Q5W0"/>
<accession>A0A2Z2Q5W0</accession>
<sequence>MTAIVVTFPVCSGRAHRVLDDGVKTDGDRRRTLGPERSGGRPGAAFLAREECEPVRRGRKLRMAVAAKAVETKASFGHTRSIEDAMGVASPNRIVHDMPRDHSVNSHQRAAGTIVIGTTLTPRHGCGPAVPFDAFADGWVCPTDCSTTEPIVDRMVPHSAGKDRG</sequence>
<dbReference type="EMBL" id="KY000073">
    <property type="protein sequence ID" value="ASK49332.1"/>
    <property type="molecule type" value="Genomic_DNA"/>
</dbReference>
<name>A0A2Z2Q5W0_AGRTU</name>